<keyword evidence="13 15" id="KW-0407">Ion channel</keyword>
<evidence type="ECO:0000256" key="10">
    <source>
        <dbReference type="ARBA" id="ARBA00023170"/>
    </source>
</evidence>
<comment type="caution">
    <text evidence="18">The sequence shown here is derived from an EMBL/GenBank/DDBJ whole genome shotgun (WGS) entry which is preliminary data.</text>
</comment>
<dbReference type="InterPro" id="IPR038050">
    <property type="entry name" value="Neuro_actylchol_rec"/>
</dbReference>
<dbReference type="Gene3D" id="2.70.170.10">
    <property type="entry name" value="Neurotransmitter-gated ion-channel ligand-binding domain"/>
    <property type="match status" value="1"/>
</dbReference>
<feature type="domain" description="Neurotransmitter-gated ion-channel transmembrane" evidence="17">
    <location>
        <begin position="240"/>
        <end position="350"/>
    </location>
</feature>
<evidence type="ECO:0000256" key="13">
    <source>
        <dbReference type="ARBA" id="ARBA00023303"/>
    </source>
</evidence>
<dbReference type="InterPro" id="IPR002394">
    <property type="entry name" value="Nicotinic_acetylcholine_rcpt"/>
</dbReference>
<feature type="transmembrane region" description="Helical" evidence="15">
    <location>
        <begin position="235"/>
        <end position="258"/>
    </location>
</feature>
<keyword evidence="3" id="KW-1003">Cell membrane</keyword>
<keyword evidence="2 15" id="KW-0813">Transport</keyword>
<feature type="transmembrane region" description="Helical" evidence="15">
    <location>
        <begin position="295"/>
        <end position="318"/>
    </location>
</feature>
<dbReference type="InterPro" id="IPR006202">
    <property type="entry name" value="Neur_chan_lig-bd"/>
</dbReference>
<evidence type="ECO:0000256" key="14">
    <source>
        <dbReference type="ARBA" id="ARBA00034099"/>
    </source>
</evidence>
<evidence type="ECO:0000259" key="16">
    <source>
        <dbReference type="Pfam" id="PF02931"/>
    </source>
</evidence>
<dbReference type="GO" id="GO:0022848">
    <property type="term" value="F:acetylcholine-gated monoatomic cation-selective channel activity"/>
    <property type="evidence" value="ECO:0007669"/>
    <property type="project" value="InterPro"/>
</dbReference>
<keyword evidence="9" id="KW-1015">Disulfide bond</keyword>
<feature type="transmembrane region" description="Helical" evidence="15">
    <location>
        <begin position="264"/>
        <end position="283"/>
    </location>
</feature>
<keyword evidence="12" id="KW-1071">Ligand-gated ion channel</keyword>
<dbReference type="Pfam" id="PF02931">
    <property type="entry name" value="Neur_chan_LBD"/>
    <property type="match status" value="1"/>
</dbReference>
<dbReference type="InterPro" id="IPR018000">
    <property type="entry name" value="Neurotransmitter_ion_chnl_CS"/>
</dbReference>
<dbReference type="PROSITE" id="PS00236">
    <property type="entry name" value="NEUROTR_ION_CHANNEL"/>
    <property type="match status" value="1"/>
</dbReference>
<dbReference type="FunFam" id="2.70.170.10:FF:000016">
    <property type="entry name" value="Nicotinic acetylcholine receptor subunit"/>
    <property type="match status" value="1"/>
</dbReference>
<evidence type="ECO:0000256" key="5">
    <source>
        <dbReference type="ARBA" id="ARBA00022989"/>
    </source>
</evidence>
<evidence type="ECO:0000313" key="18">
    <source>
        <dbReference type="EMBL" id="KAK2141523.1"/>
    </source>
</evidence>
<feature type="transmembrane region" description="Helical" evidence="15">
    <location>
        <begin position="411"/>
        <end position="428"/>
    </location>
</feature>
<proteinExistence type="inferred from homology"/>
<dbReference type="CDD" id="cd19051">
    <property type="entry name" value="LGIC_TM_cation"/>
    <property type="match status" value="1"/>
</dbReference>
<dbReference type="Pfam" id="PF02932">
    <property type="entry name" value="Neur_chan_memb"/>
    <property type="match status" value="1"/>
</dbReference>
<evidence type="ECO:0000256" key="9">
    <source>
        <dbReference type="ARBA" id="ARBA00023157"/>
    </source>
</evidence>
<keyword evidence="19" id="KW-1185">Reference proteome</keyword>
<dbReference type="InterPro" id="IPR036719">
    <property type="entry name" value="Neuro-gated_channel_TM_sf"/>
</dbReference>
<keyword evidence="10" id="KW-0675">Receptor</keyword>
<sequence length="430" mass="49967">MDRLIPRIRSRFVDDTYQQSDESRLASFLMSRYARAGRIARPLRNSSMTMTVEFSLALIQILDFDETNQVLTTNTWKRYRWIDELLTWNPEHFGGIKDIRLPSDAIWTPDIVLYNNAERQEIIHHELLAVYSDGTVRWVPPAIYKSSCQVDMRNFPFDEQQCILKFGSWTYDGEKLDLAFYDGLKDMDIREYVSSSEWIVMGTEARYHVRYYPCCGSESYPDITFYLTMKRKTAFYVYVLILPSVLLSCLTLILFWIPPQRPDRTGLGMSLFSSFFVLLLILVQSSPPTSDSISLLGLYYCVNMILIAFSTMLSAIVINLTHYLQKNSVPRCLKIIFIRGLSRVLCAQSAIPVSFFEQHLQTDTFEEEIPITVRNDVRKENGAENSAPRYTANQRIKQAEWRTVASVLDRLFFLFYVLGIVLSLIFVFPR</sequence>
<gene>
    <name evidence="18" type="ORF">LSH36_1087g00002</name>
</gene>
<keyword evidence="6" id="KW-0770">Synapse</keyword>
<keyword evidence="7 15" id="KW-0406">Ion transport</keyword>
<dbReference type="InterPro" id="IPR036734">
    <property type="entry name" value="Neur_chan_lig-bd_sf"/>
</dbReference>
<keyword evidence="4 15" id="KW-0812">Transmembrane</keyword>
<dbReference type="Gene3D" id="1.20.58.390">
    <property type="entry name" value="Neurotransmitter-gated ion-channel transmembrane domain"/>
    <property type="match status" value="1"/>
</dbReference>
<evidence type="ECO:0000256" key="3">
    <source>
        <dbReference type="ARBA" id="ARBA00022475"/>
    </source>
</evidence>
<evidence type="ECO:0000256" key="11">
    <source>
        <dbReference type="ARBA" id="ARBA00023180"/>
    </source>
</evidence>
<dbReference type="AlphaFoldDB" id="A0AAD9IWA6"/>
<dbReference type="SUPFAM" id="SSF63712">
    <property type="entry name" value="Nicotinic receptor ligand binding domain-like"/>
    <property type="match status" value="1"/>
</dbReference>
<evidence type="ECO:0000256" key="6">
    <source>
        <dbReference type="ARBA" id="ARBA00023018"/>
    </source>
</evidence>
<accession>A0AAD9IWA6</accession>
<evidence type="ECO:0000256" key="7">
    <source>
        <dbReference type="ARBA" id="ARBA00023065"/>
    </source>
</evidence>
<protein>
    <submittedName>
        <fullName evidence="18">Uncharacterized protein</fullName>
    </submittedName>
</protein>
<keyword evidence="11" id="KW-0325">Glycoprotein</keyword>
<feature type="domain" description="Neurotransmitter-gated ion-channel ligand-binding" evidence="16">
    <location>
        <begin position="23"/>
        <end position="233"/>
    </location>
</feature>
<evidence type="ECO:0000256" key="8">
    <source>
        <dbReference type="ARBA" id="ARBA00023136"/>
    </source>
</evidence>
<dbReference type="GO" id="GO:0004888">
    <property type="term" value="F:transmembrane signaling receptor activity"/>
    <property type="evidence" value="ECO:0007669"/>
    <property type="project" value="InterPro"/>
</dbReference>
<dbReference type="PRINTS" id="PR00254">
    <property type="entry name" value="NICOTINICR"/>
</dbReference>
<dbReference type="CDD" id="cd19033">
    <property type="entry name" value="LGIC_ECD_nAChR_proto-like"/>
    <property type="match status" value="1"/>
</dbReference>
<evidence type="ECO:0000256" key="15">
    <source>
        <dbReference type="RuleBase" id="RU000687"/>
    </source>
</evidence>
<dbReference type="PANTHER" id="PTHR18945">
    <property type="entry name" value="NEUROTRANSMITTER GATED ION CHANNEL"/>
    <property type="match status" value="1"/>
</dbReference>
<evidence type="ECO:0000256" key="4">
    <source>
        <dbReference type="ARBA" id="ARBA00022692"/>
    </source>
</evidence>
<dbReference type="InterPro" id="IPR006029">
    <property type="entry name" value="Neurotrans-gated_channel_TM"/>
</dbReference>
<dbReference type="Proteomes" id="UP001208570">
    <property type="component" value="Unassembled WGS sequence"/>
</dbReference>
<evidence type="ECO:0000256" key="12">
    <source>
        <dbReference type="ARBA" id="ARBA00023286"/>
    </source>
</evidence>
<comment type="subcellular location">
    <subcellularLocation>
        <location evidence="14">Synaptic cell membrane</location>
        <topology evidence="14">Multi-pass membrane protein</topology>
    </subcellularLocation>
</comment>
<dbReference type="SUPFAM" id="SSF90112">
    <property type="entry name" value="Neurotransmitter-gated ion-channel transmembrane pore"/>
    <property type="match status" value="1"/>
</dbReference>
<keyword evidence="5 15" id="KW-1133">Transmembrane helix</keyword>
<organism evidence="18 19">
    <name type="scientific">Paralvinella palmiformis</name>
    <dbReference type="NCBI Taxonomy" id="53620"/>
    <lineage>
        <taxon>Eukaryota</taxon>
        <taxon>Metazoa</taxon>
        <taxon>Spiralia</taxon>
        <taxon>Lophotrochozoa</taxon>
        <taxon>Annelida</taxon>
        <taxon>Polychaeta</taxon>
        <taxon>Sedentaria</taxon>
        <taxon>Canalipalpata</taxon>
        <taxon>Terebellida</taxon>
        <taxon>Terebelliformia</taxon>
        <taxon>Alvinellidae</taxon>
        <taxon>Paralvinella</taxon>
    </lineage>
</organism>
<name>A0AAD9IWA6_9ANNE</name>
<dbReference type="PRINTS" id="PR00252">
    <property type="entry name" value="NRIONCHANNEL"/>
</dbReference>
<reference evidence="18" key="1">
    <citation type="journal article" date="2023" name="Mol. Biol. Evol.">
        <title>Third-Generation Sequencing Reveals the Adaptive Role of the Epigenome in Three Deep-Sea Polychaetes.</title>
        <authorList>
            <person name="Perez M."/>
            <person name="Aroh O."/>
            <person name="Sun Y."/>
            <person name="Lan Y."/>
            <person name="Juniper S.K."/>
            <person name="Young C.R."/>
            <person name="Angers B."/>
            <person name="Qian P.Y."/>
        </authorList>
    </citation>
    <scope>NUCLEOTIDE SEQUENCE</scope>
    <source>
        <strain evidence="18">P08H-3</strain>
    </source>
</reference>
<keyword evidence="8 15" id="KW-0472">Membrane</keyword>
<evidence type="ECO:0000256" key="1">
    <source>
        <dbReference type="ARBA" id="ARBA00009237"/>
    </source>
</evidence>
<evidence type="ECO:0000256" key="2">
    <source>
        <dbReference type="ARBA" id="ARBA00022448"/>
    </source>
</evidence>
<dbReference type="GO" id="GO:0045211">
    <property type="term" value="C:postsynaptic membrane"/>
    <property type="evidence" value="ECO:0007669"/>
    <property type="project" value="InterPro"/>
</dbReference>
<dbReference type="InterPro" id="IPR006201">
    <property type="entry name" value="Neur_channel"/>
</dbReference>
<evidence type="ECO:0000313" key="19">
    <source>
        <dbReference type="Proteomes" id="UP001208570"/>
    </source>
</evidence>
<dbReference type="EMBL" id="JAODUP010001087">
    <property type="protein sequence ID" value="KAK2141523.1"/>
    <property type="molecule type" value="Genomic_DNA"/>
</dbReference>
<comment type="similarity">
    <text evidence="1">Belongs to the ligand-gated ion channel (TC 1.A.9) family. Acetylcholine receptor (TC 1.A.9.1) subfamily.</text>
</comment>
<evidence type="ECO:0000259" key="17">
    <source>
        <dbReference type="Pfam" id="PF02932"/>
    </source>
</evidence>